<name>A0A9W9QWW2_PENBR</name>
<evidence type="ECO:0000313" key="1">
    <source>
        <dbReference type="EMBL" id="KAJ5349577.1"/>
    </source>
</evidence>
<organism evidence="1 2">
    <name type="scientific">Penicillium brevicompactum</name>
    <dbReference type="NCBI Taxonomy" id="5074"/>
    <lineage>
        <taxon>Eukaryota</taxon>
        <taxon>Fungi</taxon>
        <taxon>Dikarya</taxon>
        <taxon>Ascomycota</taxon>
        <taxon>Pezizomycotina</taxon>
        <taxon>Eurotiomycetes</taxon>
        <taxon>Eurotiomycetidae</taxon>
        <taxon>Eurotiales</taxon>
        <taxon>Aspergillaceae</taxon>
        <taxon>Penicillium</taxon>
    </lineage>
</organism>
<evidence type="ECO:0000313" key="2">
    <source>
        <dbReference type="Proteomes" id="UP001148299"/>
    </source>
</evidence>
<reference evidence="1" key="2">
    <citation type="journal article" date="2023" name="IMA Fungus">
        <title>Comparative genomic study of the Penicillium genus elucidates a diverse pangenome and 15 lateral gene transfer events.</title>
        <authorList>
            <person name="Petersen C."/>
            <person name="Sorensen T."/>
            <person name="Nielsen M.R."/>
            <person name="Sondergaard T.E."/>
            <person name="Sorensen J.L."/>
            <person name="Fitzpatrick D.A."/>
            <person name="Frisvad J.C."/>
            <person name="Nielsen K.L."/>
        </authorList>
    </citation>
    <scope>NUCLEOTIDE SEQUENCE</scope>
    <source>
        <strain evidence="1">IBT 35675</strain>
    </source>
</reference>
<dbReference type="AlphaFoldDB" id="A0A9W9QWW2"/>
<proteinExistence type="predicted"/>
<comment type="caution">
    <text evidence="1">The sequence shown here is derived from an EMBL/GenBank/DDBJ whole genome shotgun (WGS) entry which is preliminary data.</text>
</comment>
<keyword evidence="2" id="KW-1185">Reference proteome</keyword>
<accession>A0A9W9QWW2</accession>
<reference evidence="1" key="1">
    <citation type="submission" date="2022-12" db="EMBL/GenBank/DDBJ databases">
        <authorList>
            <person name="Petersen C."/>
        </authorList>
    </citation>
    <scope>NUCLEOTIDE SEQUENCE</scope>
    <source>
        <strain evidence="1">IBT 35675</strain>
    </source>
</reference>
<sequence>MTPLVEAYRGDLFPWTSEECKWLTVGQLAGLAAKTGYRRYETLPLLLLTAKGTPTKSYPPPFLSKSRPLLCVRLTTQTEANERRKQK</sequence>
<dbReference type="EMBL" id="JAPZBR010000006">
    <property type="protein sequence ID" value="KAJ5349577.1"/>
    <property type="molecule type" value="Genomic_DNA"/>
</dbReference>
<gene>
    <name evidence="1" type="ORF">N7541_007304</name>
</gene>
<protein>
    <submittedName>
        <fullName evidence="1">Uncharacterized protein</fullName>
    </submittedName>
</protein>
<dbReference type="Proteomes" id="UP001148299">
    <property type="component" value="Unassembled WGS sequence"/>
</dbReference>